<protein>
    <submittedName>
        <fullName evidence="1">Cyclase family protein</fullName>
    </submittedName>
</protein>
<dbReference type="SUPFAM" id="SSF102198">
    <property type="entry name" value="Putative cyclase"/>
    <property type="match status" value="1"/>
</dbReference>
<sequence>MLTSATITFRDRTYGYNPLQPLDISLPLAPGPENVNCFWAEPVQVDTITVGDFVGSVALGGSTNYQRVHLTPHGNGTHTECYGHISPDPTATLDRCLTRFLFVAQVISVSPRKLENGDFMVMAEDVIAHLDEGNLPEALILRTLPNLESKRTAHYSGTNPTYLEPALASYLVEHGIEHLLLDLPSVDREEDGGALLAHHAFWQYPENTRTQATITELIFVPDTVADGWYLLNLQVTSLVLDASPGKPVLYALSPVGSSLGGSVSFAEAPH</sequence>
<accession>A0A5B6TJZ3</accession>
<dbReference type="GO" id="GO:0019441">
    <property type="term" value="P:L-tryptophan catabolic process to kynurenine"/>
    <property type="evidence" value="ECO:0007669"/>
    <property type="project" value="InterPro"/>
</dbReference>
<evidence type="ECO:0000313" key="1">
    <source>
        <dbReference type="EMBL" id="KAA3440593.1"/>
    </source>
</evidence>
<dbReference type="Proteomes" id="UP000324133">
    <property type="component" value="Unassembled WGS sequence"/>
</dbReference>
<name>A0A5B6TJZ3_9BACT</name>
<dbReference type="AlphaFoldDB" id="A0A5B6TJZ3"/>
<dbReference type="EMBL" id="VKKY01000001">
    <property type="protein sequence ID" value="KAA3440593.1"/>
    <property type="molecule type" value="Genomic_DNA"/>
</dbReference>
<comment type="caution">
    <text evidence="1">The sequence shown here is derived from an EMBL/GenBank/DDBJ whole genome shotgun (WGS) entry which is preliminary data.</text>
</comment>
<dbReference type="Pfam" id="PF04199">
    <property type="entry name" value="Cyclase"/>
    <property type="match status" value="1"/>
</dbReference>
<gene>
    <name evidence="1" type="ORF">FOA19_08060</name>
</gene>
<dbReference type="RefSeq" id="WP_149090224.1">
    <property type="nucleotide sequence ID" value="NZ_VKKY01000001.1"/>
</dbReference>
<keyword evidence="2" id="KW-1185">Reference proteome</keyword>
<organism evidence="1 2">
    <name type="scientific">Rufibacter hautae</name>
    <dbReference type="NCBI Taxonomy" id="2595005"/>
    <lineage>
        <taxon>Bacteria</taxon>
        <taxon>Pseudomonadati</taxon>
        <taxon>Bacteroidota</taxon>
        <taxon>Cytophagia</taxon>
        <taxon>Cytophagales</taxon>
        <taxon>Hymenobacteraceae</taxon>
        <taxon>Rufibacter</taxon>
    </lineage>
</organism>
<dbReference type="Gene3D" id="3.50.30.50">
    <property type="entry name" value="Putative cyclase"/>
    <property type="match status" value="1"/>
</dbReference>
<dbReference type="InterPro" id="IPR007325">
    <property type="entry name" value="KFase/CYL"/>
</dbReference>
<dbReference type="InterPro" id="IPR037175">
    <property type="entry name" value="KFase_sf"/>
</dbReference>
<dbReference type="OrthoDB" id="9814192at2"/>
<dbReference type="GO" id="GO:0004061">
    <property type="term" value="F:arylformamidase activity"/>
    <property type="evidence" value="ECO:0007669"/>
    <property type="project" value="InterPro"/>
</dbReference>
<evidence type="ECO:0000313" key="2">
    <source>
        <dbReference type="Proteomes" id="UP000324133"/>
    </source>
</evidence>
<proteinExistence type="predicted"/>
<reference evidence="1 2" key="1">
    <citation type="submission" date="2019-07" db="EMBL/GenBank/DDBJ databases">
        <title>Rufibacter sp. nov., isolated from lake sediment.</title>
        <authorList>
            <person name="Qu J.-H."/>
        </authorList>
    </citation>
    <scope>NUCLEOTIDE SEQUENCE [LARGE SCALE GENOMIC DNA]</scope>
    <source>
        <strain evidence="1 2">NBS58-1</strain>
    </source>
</reference>